<dbReference type="OrthoDB" id="6115396at2759"/>
<dbReference type="KEGG" id="cvn:111099627"/>
<keyword evidence="2" id="KW-1185">Reference proteome</keyword>
<feature type="region of interest" description="Disordered" evidence="1">
    <location>
        <begin position="573"/>
        <end position="648"/>
    </location>
</feature>
<organism evidence="2 3">
    <name type="scientific">Crassostrea virginica</name>
    <name type="common">Eastern oyster</name>
    <dbReference type="NCBI Taxonomy" id="6565"/>
    <lineage>
        <taxon>Eukaryota</taxon>
        <taxon>Metazoa</taxon>
        <taxon>Spiralia</taxon>
        <taxon>Lophotrochozoa</taxon>
        <taxon>Mollusca</taxon>
        <taxon>Bivalvia</taxon>
        <taxon>Autobranchia</taxon>
        <taxon>Pteriomorphia</taxon>
        <taxon>Ostreida</taxon>
        <taxon>Ostreoidea</taxon>
        <taxon>Ostreidae</taxon>
        <taxon>Crassostrea</taxon>
    </lineage>
</organism>
<name>A0A8B8A7V2_CRAVI</name>
<evidence type="ECO:0000256" key="1">
    <source>
        <dbReference type="SAM" id="MobiDB-lite"/>
    </source>
</evidence>
<dbReference type="RefSeq" id="XP_022286698.1">
    <property type="nucleotide sequence ID" value="XM_022430990.1"/>
</dbReference>
<evidence type="ECO:0000313" key="3">
    <source>
        <dbReference type="RefSeq" id="XP_022286698.1"/>
    </source>
</evidence>
<dbReference type="Proteomes" id="UP000694844">
    <property type="component" value="Chromosome 6"/>
</dbReference>
<dbReference type="GeneID" id="111099627"/>
<proteinExistence type="predicted"/>
<dbReference type="PANTHER" id="PTHR22797">
    <property type="entry name" value="CARD6/NUCLEOLAR PROTEIN 3"/>
    <property type="match status" value="1"/>
</dbReference>
<gene>
    <name evidence="3" type="primary">LOC111099627</name>
</gene>
<reference evidence="3" key="1">
    <citation type="submission" date="2025-08" db="UniProtKB">
        <authorList>
            <consortium name="RefSeq"/>
        </authorList>
    </citation>
    <scope>IDENTIFICATION</scope>
    <source>
        <tissue evidence="3">Whole sample</tissue>
    </source>
</reference>
<dbReference type="Gene3D" id="2.60.220.30">
    <property type="match status" value="1"/>
</dbReference>
<accession>A0A8B8A7V2</accession>
<dbReference type="AlphaFoldDB" id="A0A8B8A7V2"/>
<feature type="compositionally biased region" description="Pro residues" evidence="1">
    <location>
        <begin position="583"/>
        <end position="632"/>
    </location>
</feature>
<protein>
    <submittedName>
        <fullName evidence="3">Uncharacterized protein LOC111099627</fullName>
    </submittedName>
</protein>
<dbReference type="PANTHER" id="PTHR22797:SF36">
    <property type="entry name" value="CASPASE RECRUITMENT DOMAIN-CONTAINING PROTEIN 6"/>
    <property type="match status" value="1"/>
</dbReference>
<sequence>MSFEEKLLSLEKKLEATSDPGVLVEFYAPVQESLGVISKALDTLEERGTDHSTEQQHIIDKIEEHVTQSLQTISLWTECAEESIRTGNLIKWTHSSAFKEESEKVMKVVDEVTIKINQSQSEYLAILEKNVTPVKQKICLFIGIALESSKKNLVRIEIDGGISKSSLPNLRTIPWDYQERIDSMPALDQYQTMESNVFWFSCTNEEPPQKCSVMQATGQPLTFFVASKAVDYVADRVLQAKVLYNGKWQLHETQCQGDYVMFQTDKMDAFFLLGTPREREFRIDPEGGQYVHRTDKRIRLDFPEGSVAEPQNFKVTIFPVKVAEMAKRRRMFPDQYKFLSVTKGIHVTGNPFSKAVKVQLPLEEIVNADQAEEDGDIEYVYFHIDGENVRRMTNQYIQRSGDTIITDVETFSSYFGAKTRRGNVDSKSSMEILVSLGFMYQCKLMTFAKKLSEECVQIWCELVKAEEWRRLEEIRLEEHPGLQKLKDSDSKDIFIAERQRVRVDVKGNSFFGHDVPKNSLLITFFPLAEYNNIFLPLQKKISMHGSPFSTVTYTMDKGRKTILHTLTFDPWTLPRVRKANPSQPKPSQPKPSQPDPSQPKPSQPDPSQPKPSQPDPSQPKPSQPKPSQPKPSQPNKIQPFAGAGSCFK</sequence>
<evidence type="ECO:0000313" key="2">
    <source>
        <dbReference type="Proteomes" id="UP000694844"/>
    </source>
</evidence>
<dbReference type="InterPro" id="IPR052685">
    <property type="entry name" value="Apoptosis_Repressor_CARD"/>
</dbReference>